<organism evidence="2">
    <name type="scientific">Arundo donax</name>
    <name type="common">Giant reed</name>
    <name type="synonym">Donax arundinaceus</name>
    <dbReference type="NCBI Taxonomy" id="35708"/>
    <lineage>
        <taxon>Eukaryota</taxon>
        <taxon>Viridiplantae</taxon>
        <taxon>Streptophyta</taxon>
        <taxon>Embryophyta</taxon>
        <taxon>Tracheophyta</taxon>
        <taxon>Spermatophyta</taxon>
        <taxon>Magnoliopsida</taxon>
        <taxon>Liliopsida</taxon>
        <taxon>Poales</taxon>
        <taxon>Poaceae</taxon>
        <taxon>PACMAD clade</taxon>
        <taxon>Arundinoideae</taxon>
        <taxon>Arundineae</taxon>
        <taxon>Arundo</taxon>
    </lineage>
</organism>
<reference evidence="2" key="2">
    <citation type="journal article" date="2015" name="Data Brief">
        <title>Shoot transcriptome of the giant reed, Arundo donax.</title>
        <authorList>
            <person name="Barrero R.A."/>
            <person name="Guerrero F.D."/>
            <person name="Moolhuijzen P."/>
            <person name="Goolsby J.A."/>
            <person name="Tidwell J."/>
            <person name="Bellgard S.E."/>
            <person name="Bellgard M.I."/>
        </authorList>
    </citation>
    <scope>NUCLEOTIDE SEQUENCE</scope>
    <source>
        <tissue evidence="2">Shoot tissue taken approximately 20 cm above the soil surface</tissue>
    </source>
</reference>
<name>A0A0A8ZP58_ARUDO</name>
<evidence type="ECO:0000256" key="1">
    <source>
        <dbReference type="SAM" id="MobiDB-lite"/>
    </source>
</evidence>
<reference evidence="2" key="1">
    <citation type="submission" date="2014-09" db="EMBL/GenBank/DDBJ databases">
        <authorList>
            <person name="Magalhaes I.L.F."/>
            <person name="Oliveira U."/>
            <person name="Santos F.R."/>
            <person name="Vidigal T.H.D.A."/>
            <person name="Brescovit A.D."/>
            <person name="Santos A.J."/>
        </authorList>
    </citation>
    <scope>NUCLEOTIDE SEQUENCE</scope>
    <source>
        <tissue evidence="2">Shoot tissue taken approximately 20 cm above the soil surface</tissue>
    </source>
</reference>
<protein>
    <submittedName>
        <fullName evidence="2">Uncharacterized protein</fullName>
    </submittedName>
</protein>
<dbReference type="AlphaFoldDB" id="A0A0A8ZP58"/>
<proteinExistence type="predicted"/>
<evidence type="ECO:0000313" key="2">
    <source>
        <dbReference type="EMBL" id="JAD38540.1"/>
    </source>
</evidence>
<accession>A0A0A8ZP58</accession>
<sequence length="38" mass="4423">MLRLEPARSIGQNRKRKVGKTKQRVQYIGSTFHSNHAE</sequence>
<feature type="compositionally biased region" description="Basic residues" evidence="1">
    <location>
        <begin position="13"/>
        <end position="23"/>
    </location>
</feature>
<feature type="compositionally biased region" description="Polar residues" evidence="1">
    <location>
        <begin position="28"/>
        <end position="38"/>
    </location>
</feature>
<dbReference type="EMBL" id="GBRH01259355">
    <property type="protein sequence ID" value="JAD38540.1"/>
    <property type="molecule type" value="Transcribed_RNA"/>
</dbReference>
<feature type="region of interest" description="Disordered" evidence="1">
    <location>
        <begin position="1"/>
        <end position="38"/>
    </location>
</feature>